<dbReference type="GO" id="GO:0055085">
    <property type="term" value="P:transmembrane transport"/>
    <property type="evidence" value="ECO:0007669"/>
    <property type="project" value="InterPro"/>
</dbReference>
<dbReference type="HOGENOM" id="CLU_056175_3_1_6"/>
<dbReference type="Proteomes" id="UP000009282">
    <property type="component" value="Chromosome"/>
</dbReference>
<dbReference type="eggNOG" id="COG0679">
    <property type="taxonomic scope" value="Bacteria"/>
</dbReference>
<evidence type="ECO:0000256" key="6">
    <source>
        <dbReference type="ARBA" id="ARBA00022989"/>
    </source>
</evidence>
<feature type="transmembrane region" description="Helical" evidence="8">
    <location>
        <begin position="257"/>
        <end position="274"/>
    </location>
</feature>
<gene>
    <name evidence="9" type="ordered locus">GNIT_0138</name>
</gene>
<dbReference type="STRING" id="1085623.GNIT_0138"/>
<feature type="transmembrane region" description="Helical" evidence="8">
    <location>
        <begin position="123"/>
        <end position="147"/>
    </location>
</feature>
<dbReference type="Pfam" id="PF03547">
    <property type="entry name" value="Mem_trans"/>
    <property type="match status" value="1"/>
</dbReference>
<evidence type="ECO:0000313" key="9">
    <source>
        <dbReference type="EMBL" id="AEP28292.1"/>
    </source>
</evidence>
<evidence type="ECO:0000256" key="2">
    <source>
        <dbReference type="ARBA" id="ARBA00010145"/>
    </source>
</evidence>
<feature type="transmembrane region" description="Helical" evidence="8">
    <location>
        <begin position="197"/>
        <end position="214"/>
    </location>
</feature>
<comment type="subcellular location">
    <subcellularLocation>
        <location evidence="1">Cell membrane</location>
        <topology evidence="1">Multi-pass membrane protein</topology>
    </subcellularLocation>
</comment>
<keyword evidence="5 8" id="KW-0812">Transmembrane</keyword>
<dbReference type="Gene3D" id="1.20.1530.20">
    <property type="match status" value="1"/>
</dbReference>
<dbReference type="GO" id="GO:0005886">
    <property type="term" value="C:plasma membrane"/>
    <property type="evidence" value="ECO:0007669"/>
    <property type="project" value="UniProtKB-SubCell"/>
</dbReference>
<keyword evidence="3" id="KW-0813">Transport</keyword>
<dbReference type="EMBL" id="CP003060">
    <property type="protein sequence ID" value="AEP28292.1"/>
    <property type="molecule type" value="Genomic_DNA"/>
</dbReference>
<dbReference type="InterPro" id="IPR038770">
    <property type="entry name" value="Na+/solute_symporter_sf"/>
</dbReference>
<dbReference type="InterPro" id="IPR004776">
    <property type="entry name" value="Mem_transp_PIN-like"/>
</dbReference>
<feature type="transmembrane region" description="Helical" evidence="8">
    <location>
        <begin position="226"/>
        <end position="251"/>
    </location>
</feature>
<evidence type="ECO:0000256" key="3">
    <source>
        <dbReference type="ARBA" id="ARBA00022448"/>
    </source>
</evidence>
<feature type="transmembrane region" description="Helical" evidence="8">
    <location>
        <begin position="286"/>
        <end position="310"/>
    </location>
</feature>
<evidence type="ECO:0000313" key="10">
    <source>
        <dbReference type="Proteomes" id="UP000009282"/>
    </source>
</evidence>
<name>G4QIV3_GLANF</name>
<comment type="similarity">
    <text evidence="2">Belongs to the auxin efflux carrier (TC 2.A.69) family.</text>
</comment>
<feature type="transmembrane region" description="Helical" evidence="8">
    <location>
        <begin position="168"/>
        <end position="191"/>
    </location>
</feature>
<evidence type="ECO:0000256" key="4">
    <source>
        <dbReference type="ARBA" id="ARBA00022475"/>
    </source>
</evidence>
<feature type="transmembrane region" description="Helical" evidence="8">
    <location>
        <begin position="65"/>
        <end position="85"/>
    </location>
</feature>
<keyword evidence="4" id="KW-1003">Cell membrane</keyword>
<proteinExistence type="inferred from homology"/>
<feature type="transmembrane region" description="Helical" evidence="8">
    <location>
        <begin position="6"/>
        <end position="23"/>
    </location>
</feature>
<dbReference type="AlphaFoldDB" id="G4QIV3"/>
<dbReference type="PANTHER" id="PTHR36838:SF4">
    <property type="entry name" value="AUXIN EFFLUX CARRIER FAMILY PROTEIN"/>
    <property type="match status" value="1"/>
</dbReference>
<sequence>MFDISLTILPIFLLLLFGALLQSRRFPADGFWPGVDKLVYWILFPSMLFYNISKADLSSLVLPSYAVILGLSLFVVSMLALVISLTNRVNRPTGTSILQASIRFNSFIALALASAIYGEEGLILATLGAAILIPIVNVVLVVTMVSLHGNKNSKSLSSLLIKELVKNPLILSIAAGVLVNVADIGEYVFLLTDLTGLLARATLPLVLLAVGASLRMSELKSSPQLLVLSTCARLIGFPLCIGIGATLLGLGPLEACVAVLFGAVPTATSGYALATQLGGNASILSVFISVQTGLTLVTLPITVWFSQVWFGYNSVL</sequence>
<evidence type="ECO:0000256" key="7">
    <source>
        <dbReference type="ARBA" id="ARBA00023136"/>
    </source>
</evidence>
<dbReference type="RefSeq" id="WP_014107171.1">
    <property type="nucleotide sequence ID" value="NC_016041.1"/>
</dbReference>
<dbReference type="KEGG" id="gni:GNIT_0138"/>
<reference evidence="9 10" key="1">
    <citation type="journal article" date="2011" name="J. Bacteriol.">
        <title>Complete genome sequence of seawater bacterium Glaciecola nitratireducens FR1064T.</title>
        <authorList>
            <person name="Bian F."/>
            <person name="Qin Q.L."/>
            <person name="Xie B.B."/>
            <person name="Shu Y.L."/>
            <person name="Zhang X.Y."/>
            <person name="Yu Y."/>
            <person name="Chen B."/>
            <person name="Chen X.L."/>
            <person name="Zhou B.C."/>
            <person name="Zhang Y.Z."/>
        </authorList>
    </citation>
    <scope>NUCLEOTIDE SEQUENCE [LARGE SCALE GENOMIC DNA]</scope>
    <source>
        <strain evidence="10">JCM 12485 / KCTC 12276 / FR1064</strain>
    </source>
</reference>
<feature type="transmembrane region" description="Helical" evidence="8">
    <location>
        <begin position="97"/>
        <end position="117"/>
    </location>
</feature>
<evidence type="ECO:0000256" key="5">
    <source>
        <dbReference type="ARBA" id="ARBA00022692"/>
    </source>
</evidence>
<organism evidence="9 10">
    <name type="scientific">Glaciecola nitratireducens (strain JCM 12485 / KCTC 12276 / FR1064)</name>
    <dbReference type="NCBI Taxonomy" id="1085623"/>
    <lineage>
        <taxon>Bacteria</taxon>
        <taxon>Pseudomonadati</taxon>
        <taxon>Pseudomonadota</taxon>
        <taxon>Gammaproteobacteria</taxon>
        <taxon>Alteromonadales</taxon>
        <taxon>Alteromonadaceae</taxon>
        <taxon>Brumicola</taxon>
    </lineage>
</organism>
<accession>G4QIV3</accession>
<feature type="transmembrane region" description="Helical" evidence="8">
    <location>
        <begin position="35"/>
        <end position="53"/>
    </location>
</feature>
<evidence type="ECO:0000256" key="8">
    <source>
        <dbReference type="SAM" id="Phobius"/>
    </source>
</evidence>
<dbReference type="PANTHER" id="PTHR36838">
    <property type="entry name" value="AUXIN EFFLUX CARRIER FAMILY PROTEIN"/>
    <property type="match status" value="1"/>
</dbReference>
<evidence type="ECO:0000256" key="1">
    <source>
        <dbReference type="ARBA" id="ARBA00004651"/>
    </source>
</evidence>
<keyword evidence="6 8" id="KW-1133">Transmembrane helix</keyword>
<keyword evidence="7 8" id="KW-0472">Membrane</keyword>
<protein>
    <submittedName>
        <fullName evidence="9">Auxin efflux carrier</fullName>
    </submittedName>
</protein>
<keyword evidence="10" id="KW-1185">Reference proteome</keyword>